<gene>
    <name evidence="3" type="ORF">MICH65_0024</name>
</gene>
<proteinExistence type="predicted"/>
<feature type="compositionally biased region" description="Basic and acidic residues" evidence="1">
    <location>
        <begin position="55"/>
        <end position="68"/>
    </location>
</feature>
<dbReference type="Proteomes" id="UP000463983">
    <property type="component" value="Chromosome"/>
</dbReference>
<evidence type="ECO:0000313" key="3">
    <source>
        <dbReference type="EMBL" id="QHO63005.1"/>
    </source>
</evidence>
<evidence type="ECO:0000256" key="1">
    <source>
        <dbReference type="SAM" id="MobiDB-lite"/>
    </source>
</evidence>
<dbReference type="AlphaFoldDB" id="A0A857N474"/>
<dbReference type="RefSeq" id="WP_161931414.1">
    <property type="nucleotide sequence ID" value="NZ_CP047901.1"/>
</dbReference>
<evidence type="ECO:0000313" key="4">
    <source>
        <dbReference type="Proteomes" id="UP000463983"/>
    </source>
</evidence>
<organism evidence="3 4">
    <name type="scientific">Candidatus Chazhemtobacterium aquaticus</name>
    <dbReference type="NCBI Taxonomy" id="2715735"/>
    <lineage>
        <taxon>Bacteria</taxon>
        <taxon>Candidatus Chazhemtobacteraceae</taxon>
        <taxon>Candidatus Chazhemtobacterium</taxon>
    </lineage>
</organism>
<protein>
    <submittedName>
        <fullName evidence="3">Uncharacterized protein</fullName>
    </submittedName>
</protein>
<sequence length="133" mass="15623">MSEDKGFDARRQHPHPSDDRPFHHDDIPEDDLDAFFDVPEVDIPRRPTPPPIRPRRVETEDPQEHWSNEVRGTPSTARQRQQRRRQPQVPFPANLFNVPLDEYLEKPEWYQNLTWGVLGSYIIAILALLIAIL</sequence>
<dbReference type="KEGG" id="caqa:MICH65_0024"/>
<evidence type="ECO:0000256" key="2">
    <source>
        <dbReference type="SAM" id="Phobius"/>
    </source>
</evidence>
<accession>A0A857N474</accession>
<keyword evidence="4" id="KW-1185">Reference proteome</keyword>
<dbReference type="EMBL" id="CP047901">
    <property type="protein sequence ID" value="QHO63005.1"/>
    <property type="molecule type" value="Genomic_DNA"/>
</dbReference>
<reference evidence="4" key="1">
    <citation type="journal article" date="2020" name="Microorganisms">
        <title>Complete Genome of a Member of a New Bacterial Lineage in the Microgenomates Group Reveals an Unusual Nucleotide Composition Disparity Between Two Strands of DNA and Limited Metabolic Potential.</title>
        <authorList>
            <person name="Kadnikov V.V."/>
            <person name="Mardanov A.V."/>
            <person name="Beletsky A.V."/>
            <person name="Karnachuk O.V."/>
            <person name="Ravin N.V."/>
        </authorList>
    </citation>
    <scope>NUCLEOTIDE SEQUENCE [LARGE SCALE GENOMIC DNA]</scope>
</reference>
<feature type="region of interest" description="Disordered" evidence="1">
    <location>
        <begin position="1"/>
        <end position="90"/>
    </location>
</feature>
<name>A0A857N474_9BACT</name>
<keyword evidence="2" id="KW-0812">Transmembrane</keyword>
<feature type="compositionally biased region" description="Basic and acidic residues" evidence="1">
    <location>
        <begin position="1"/>
        <end position="26"/>
    </location>
</feature>
<feature type="transmembrane region" description="Helical" evidence="2">
    <location>
        <begin position="113"/>
        <end position="132"/>
    </location>
</feature>
<keyword evidence="2" id="KW-0472">Membrane</keyword>
<keyword evidence="2" id="KW-1133">Transmembrane helix</keyword>